<gene>
    <name evidence="2" type="ORF">HNP73_001251</name>
</gene>
<dbReference type="RefSeq" id="WP_184147711.1">
    <property type="nucleotide sequence ID" value="NZ_JACHFM010000001.1"/>
</dbReference>
<sequence length="276" mass="30351">MTFTTSDGLRLDWQEEGAGRPVLCLPGLTRNGSDFDEFAAALGGRYRLIRLTLRGRGKSDRDPDWKNYNVPVEARDVVEFLDFLDLPKVTIVGTSRGGMIAMVLAATVRDRISGVLLNDIGPVLEAEGLSNIMDYLGVAPKAKTYPEVVFALEARMGGRFPHLSPGKWMSLAERWFDMGPDGLVLNYDPKLRDSLEAVDGPMPDMWPLFEMLAGLPIAVVRGENSDLLSAETVAGMARRHPGLIVAEVPERGHVPFLDEPEALQAFETLMAQVARE</sequence>
<reference evidence="2 3" key="1">
    <citation type="submission" date="2020-08" db="EMBL/GenBank/DDBJ databases">
        <title>Genomic Encyclopedia of Type Strains, Phase IV (KMG-IV): sequencing the most valuable type-strain genomes for metagenomic binning, comparative biology and taxonomic classification.</title>
        <authorList>
            <person name="Goeker M."/>
        </authorList>
    </citation>
    <scope>NUCLEOTIDE SEQUENCE [LARGE SCALE GENOMIC DNA]</scope>
    <source>
        <strain evidence="2 3">DSM 101730</strain>
    </source>
</reference>
<comment type="caution">
    <text evidence="2">The sequence shown here is derived from an EMBL/GenBank/DDBJ whole genome shotgun (WGS) entry which is preliminary data.</text>
</comment>
<name>A0A840SKP0_9RHOB</name>
<dbReference type="Pfam" id="PF12697">
    <property type="entry name" value="Abhydrolase_6"/>
    <property type="match status" value="1"/>
</dbReference>
<feature type="domain" description="AB hydrolase-1" evidence="1">
    <location>
        <begin position="22"/>
        <end position="263"/>
    </location>
</feature>
<evidence type="ECO:0000313" key="3">
    <source>
        <dbReference type="Proteomes" id="UP000549457"/>
    </source>
</evidence>
<organism evidence="2 3">
    <name type="scientific">Amaricoccus macauensis</name>
    <dbReference type="NCBI Taxonomy" id="57001"/>
    <lineage>
        <taxon>Bacteria</taxon>
        <taxon>Pseudomonadati</taxon>
        <taxon>Pseudomonadota</taxon>
        <taxon>Alphaproteobacteria</taxon>
        <taxon>Rhodobacterales</taxon>
        <taxon>Paracoccaceae</taxon>
        <taxon>Amaricoccus</taxon>
    </lineage>
</organism>
<keyword evidence="3" id="KW-1185">Reference proteome</keyword>
<evidence type="ECO:0000313" key="2">
    <source>
        <dbReference type="EMBL" id="MBB5221330.1"/>
    </source>
</evidence>
<proteinExistence type="predicted"/>
<evidence type="ECO:0000259" key="1">
    <source>
        <dbReference type="Pfam" id="PF12697"/>
    </source>
</evidence>
<dbReference type="SUPFAM" id="SSF53474">
    <property type="entry name" value="alpha/beta-Hydrolases"/>
    <property type="match status" value="1"/>
</dbReference>
<dbReference type="AlphaFoldDB" id="A0A840SKP0"/>
<dbReference type="InterPro" id="IPR029058">
    <property type="entry name" value="AB_hydrolase_fold"/>
</dbReference>
<dbReference type="PANTHER" id="PTHR43798">
    <property type="entry name" value="MONOACYLGLYCEROL LIPASE"/>
    <property type="match status" value="1"/>
</dbReference>
<dbReference type="Proteomes" id="UP000549457">
    <property type="component" value="Unassembled WGS sequence"/>
</dbReference>
<protein>
    <submittedName>
        <fullName evidence="2">Pimeloyl-ACP methyl ester carboxylesterase</fullName>
    </submittedName>
</protein>
<dbReference type="InterPro" id="IPR000073">
    <property type="entry name" value="AB_hydrolase_1"/>
</dbReference>
<dbReference type="Gene3D" id="3.40.50.1820">
    <property type="entry name" value="alpha/beta hydrolase"/>
    <property type="match status" value="1"/>
</dbReference>
<dbReference type="InterPro" id="IPR050266">
    <property type="entry name" value="AB_hydrolase_sf"/>
</dbReference>
<dbReference type="EMBL" id="JACHFM010000001">
    <property type="protein sequence ID" value="MBB5221330.1"/>
    <property type="molecule type" value="Genomic_DNA"/>
</dbReference>
<accession>A0A840SKP0</accession>